<dbReference type="AlphaFoldDB" id="A0A1G6STM6"/>
<comment type="similarity">
    <text evidence="1 2">Belongs to the UPF0235 family.</text>
</comment>
<gene>
    <name evidence="3" type="ORF">SAMN05421538_10183</name>
</gene>
<dbReference type="Gene3D" id="3.30.1200.10">
    <property type="entry name" value="YggU-like"/>
    <property type="match status" value="1"/>
</dbReference>
<evidence type="ECO:0000256" key="2">
    <source>
        <dbReference type="HAMAP-Rule" id="MF_00634"/>
    </source>
</evidence>
<dbReference type="InterPro" id="IPR003746">
    <property type="entry name" value="DUF167"/>
</dbReference>
<reference evidence="3 4" key="1">
    <citation type="submission" date="2016-10" db="EMBL/GenBank/DDBJ databases">
        <authorList>
            <person name="de Groot N.N."/>
        </authorList>
    </citation>
    <scope>NUCLEOTIDE SEQUENCE [LARGE SCALE GENOMIC DNA]</scope>
    <source>
        <strain evidence="3 4">DSM 22220</strain>
    </source>
</reference>
<evidence type="ECO:0000256" key="1">
    <source>
        <dbReference type="ARBA" id="ARBA00010364"/>
    </source>
</evidence>
<dbReference type="Pfam" id="PF02594">
    <property type="entry name" value="DUF167"/>
    <property type="match status" value="1"/>
</dbReference>
<evidence type="ECO:0000313" key="4">
    <source>
        <dbReference type="Proteomes" id="UP000199344"/>
    </source>
</evidence>
<proteinExistence type="inferred from homology"/>
<dbReference type="OrthoDB" id="3176309at2"/>
<dbReference type="PANTHER" id="PTHR13420">
    <property type="entry name" value="UPF0235 PROTEIN C15ORF40"/>
    <property type="match status" value="1"/>
</dbReference>
<dbReference type="GO" id="GO:0005737">
    <property type="term" value="C:cytoplasm"/>
    <property type="evidence" value="ECO:0007669"/>
    <property type="project" value="TreeGrafter"/>
</dbReference>
<keyword evidence="4" id="KW-1185">Reference proteome</keyword>
<dbReference type="EMBL" id="FNAH01000001">
    <property type="protein sequence ID" value="SDD19974.1"/>
    <property type="molecule type" value="Genomic_DNA"/>
</dbReference>
<dbReference type="Proteomes" id="UP000199344">
    <property type="component" value="Unassembled WGS sequence"/>
</dbReference>
<dbReference type="RefSeq" id="WP_090519902.1">
    <property type="nucleotide sequence ID" value="NZ_FNAH01000001.1"/>
</dbReference>
<organism evidence="3 4">
    <name type="scientific">Paracoccus isoporae</name>
    <dbReference type="NCBI Taxonomy" id="591205"/>
    <lineage>
        <taxon>Bacteria</taxon>
        <taxon>Pseudomonadati</taxon>
        <taxon>Pseudomonadota</taxon>
        <taxon>Alphaproteobacteria</taxon>
        <taxon>Rhodobacterales</taxon>
        <taxon>Paracoccaceae</taxon>
        <taxon>Paracoccus</taxon>
    </lineage>
</organism>
<dbReference type="SMART" id="SM01152">
    <property type="entry name" value="DUF167"/>
    <property type="match status" value="1"/>
</dbReference>
<name>A0A1G6STM6_9RHOB</name>
<dbReference type="STRING" id="591205.SAMN05421538_10183"/>
<dbReference type="InterPro" id="IPR036591">
    <property type="entry name" value="YggU-like_sf"/>
</dbReference>
<sequence length="88" mass="9322">MAKSLPDLSHLSATGTRFDVRVTPRASDNAIRLDANGAIRVSVTQVPENGKATAAVITLLSRAIGVPKSRLVLIRGANSRDKSFRVAP</sequence>
<evidence type="ECO:0000313" key="3">
    <source>
        <dbReference type="EMBL" id="SDD19974.1"/>
    </source>
</evidence>
<dbReference type="HAMAP" id="MF_00634">
    <property type="entry name" value="UPF0235"/>
    <property type="match status" value="1"/>
</dbReference>
<accession>A0A1G6STM6</accession>
<dbReference type="PANTHER" id="PTHR13420:SF7">
    <property type="entry name" value="UPF0235 PROTEIN C15ORF40"/>
    <property type="match status" value="1"/>
</dbReference>
<dbReference type="SUPFAM" id="SSF69786">
    <property type="entry name" value="YggU-like"/>
    <property type="match status" value="1"/>
</dbReference>
<protein>
    <recommendedName>
        <fullName evidence="2">UPF0235 protein SAMN05421538_10183</fullName>
    </recommendedName>
</protein>
<dbReference type="NCBIfam" id="TIGR00251">
    <property type="entry name" value="DUF167 family protein"/>
    <property type="match status" value="1"/>
</dbReference>